<reference evidence="3" key="1">
    <citation type="journal article" date="2020" name="Fungal Divers.">
        <title>Resolving the Mortierellaceae phylogeny through synthesis of multi-gene phylogenetics and phylogenomics.</title>
        <authorList>
            <person name="Vandepol N."/>
            <person name="Liber J."/>
            <person name="Desiro A."/>
            <person name="Na H."/>
            <person name="Kennedy M."/>
            <person name="Barry K."/>
            <person name="Grigoriev I.V."/>
            <person name="Miller A.N."/>
            <person name="O'Donnell K."/>
            <person name="Stajich J.E."/>
            <person name="Bonito G."/>
        </authorList>
    </citation>
    <scope>NUCLEOTIDE SEQUENCE</scope>
    <source>
        <strain evidence="3">NRRL 2769</strain>
    </source>
</reference>
<feature type="region of interest" description="Disordered" evidence="1">
    <location>
        <begin position="409"/>
        <end position="448"/>
    </location>
</feature>
<dbReference type="EMBL" id="JAAAID010000080">
    <property type="protein sequence ID" value="KAG0022922.1"/>
    <property type="molecule type" value="Genomic_DNA"/>
</dbReference>
<evidence type="ECO:0000313" key="4">
    <source>
        <dbReference type="Proteomes" id="UP000703661"/>
    </source>
</evidence>
<feature type="compositionally biased region" description="Acidic residues" evidence="1">
    <location>
        <begin position="509"/>
        <end position="530"/>
    </location>
</feature>
<comment type="caution">
    <text evidence="3">The sequence shown here is derived from an EMBL/GenBank/DDBJ whole genome shotgun (WGS) entry which is preliminary data.</text>
</comment>
<dbReference type="Pfam" id="PF17035">
    <property type="entry name" value="BET"/>
    <property type="match status" value="1"/>
</dbReference>
<dbReference type="AlphaFoldDB" id="A0A9P6N357"/>
<organism evidence="3 4">
    <name type="scientific">Entomortierella chlamydospora</name>
    <dbReference type="NCBI Taxonomy" id="101097"/>
    <lineage>
        <taxon>Eukaryota</taxon>
        <taxon>Fungi</taxon>
        <taxon>Fungi incertae sedis</taxon>
        <taxon>Mucoromycota</taxon>
        <taxon>Mortierellomycotina</taxon>
        <taxon>Mortierellomycetes</taxon>
        <taxon>Mortierellales</taxon>
        <taxon>Mortierellaceae</taxon>
        <taxon>Entomortierella</taxon>
    </lineage>
</organism>
<feature type="compositionally biased region" description="Basic and acidic residues" evidence="1">
    <location>
        <begin position="291"/>
        <end position="301"/>
    </location>
</feature>
<dbReference type="PROSITE" id="PS51525">
    <property type="entry name" value="NET"/>
    <property type="match status" value="1"/>
</dbReference>
<keyword evidence="4" id="KW-1185">Reference proteome</keyword>
<evidence type="ECO:0000259" key="2">
    <source>
        <dbReference type="PROSITE" id="PS51525"/>
    </source>
</evidence>
<feature type="compositionally biased region" description="Acidic residues" evidence="1">
    <location>
        <begin position="202"/>
        <end position="226"/>
    </location>
</feature>
<feature type="compositionally biased region" description="Low complexity" evidence="1">
    <location>
        <begin position="413"/>
        <end position="422"/>
    </location>
</feature>
<feature type="region of interest" description="Disordered" evidence="1">
    <location>
        <begin position="276"/>
        <end position="301"/>
    </location>
</feature>
<feature type="region of interest" description="Disordered" evidence="1">
    <location>
        <begin position="477"/>
        <end position="530"/>
    </location>
</feature>
<evidence type="ECO:0000256" key="1">
    <source>
        <dbReference type="SAM" id="MobiDB-lite"/>
    </source>
</evidence>
<accession>A0A9P6N357</accession>
<dbReference type="InterPro" id="IPR027353">
    <property type="entry name" value="NET_dom"/>
</dbReference>
<feature type="compositionally biased region" description="Polar residues" evidence="1">
    <location>
        <begin position="434"/>
        <end position="448"/>
    </location>
</feature>
<dbReference type="Proteomes" id="UP000703661">
    <property type="component" value="Unassembled WGS sequence"/>
</dbReference>
<name>A0A9P6N357_9FUNG</name>
<evidence type="ECO:0000313" key="3">
    <source>
        <dbReference type="EMBL" id="KAG0022922.1"/>
    </source>
</evidence>
<dbReference type="Gene3D" id="1.20.1270.220">
    <property type="match status" value="1"/>
</dbReference>
<dbReference type="InterPro" id="IPR038336">
    <property type="entry name" value="NET_sf"/>
</dbReference>
<gene>
    <name evidence="3" type="ORF">BGZ80_010837</name>
</gene>
<proteinExistence type="predicted"/>
<protein>
    <recommendedName>
        <fullName evidence="2">NET domain-containing protein</fullName>
    </recommendedName>
</protein>
<sequence length="530" mass="58087">MGGITFVDTSVEPESHTTILKNLSQAEALNQLALDASALVGQNLIQSQVQNQSSGSFSISDFLVPGLQSKAWEDWQVADELNPFATGMDSQDFTTDLAALPFQFGLDGMWDTTTAAGLPADQAYDEFVFDLTPSNFASPETVNVADLIVGPNSMAPSVSPQELAISSMPTDYNYEDLALANFYGFTEHDSVVSDSDLGSDLSEVDSSSDEEDDDDESEDEEEEDEIEVLAKAHDQICPKQTGPTEQNVVDVVESAAGQGHLSVEDLDVAISMSLTTKDSRESVAPQQQQEQEQRPRTESPNKRFMEETLVARINNDLGPEHMAGLFKILKGTVGQDDNDEDEDEEMEVDLSRLDEATLVELYQYVETCCMQTIKSIFTAKEQECKRAATAAAKAQQESLERARYLETRTPELSPSHSYSSASPSPPHPSFSSYNLNGCGSSNNKKRTATTSTLGTNYYERSGVEERTEALWMAAQHKSKRKRMINNSPACMGGGGTGKGRRIQKSFEQVQEDQDEDMEIGEDDEIDVVGI</sequence>
<feature type="region of interest" description="Disordered" evidence="1">
    <location>
        <begin position="193"/>
        <end position="226"/>
    </location>
</feature>
<feature type="domain" description="NET" evidence="2">
    <location>
        <begin position="291"/>
        <end position="376"/>
    </location>
</feature>